<dbReference type="AlphaFoldDB" id="A0A0F9WDK3"/>
<proteinExistence type="predicted"/>
<comment type="caution">
    <text evidence="2">The sequence shown here is derived from an EMBL/GenBank/DDBJ whole genome shotgun (WGS) entry which is preliminary data.</text>
</comment>
<evidence type="ECO:0000259" key="1">
    <source>
        <dbReference type="Pfam" id="PF07238"/>
    </source>
</evidence>
<accession>A0A0F9WDK3</accession>
<reference evidence="2" key="1">
    <citation type="journal article" date="2015" name="Nature">
        <title>Complex archaea that bridge the gap between prokaryotes and eukaryotes.</title>
        <authorList>
            <person name="Spang A."/>
            <person name="Saw J.H."/>
            <person name="Jorgensen S.L."/>
            <person name="Zaremba-Niedzwiedzka K."/>
            <person name="Martijn J."/>
            <person name="Lind A.E."/>
            <person name="van Eijk R."/>
            <person name="Schleper C."/>
            <person name="Guy L."/>
            <person name="Ettema T.J."/>
        </authorList>
    </citation>
    <scope>NUCLEOTIDE SEQUENCE</scope>
</reference>
<gene>
    <name evidence="2" type="ORF">LCGC14_0020020</name>
</gene>
<dbReference type="EMBL" id="LAZR01000004">
    <property type="protein sequence ID" value="KKO10523.1"/>
    <property type="molecule type" value="Genomic_DNA"/>
</dbReference>
<dbReference type="Gene3D" id="2.40.10.220">
    <property type="entry name" value="predicted glycosyltransferase like domains"/>
    <property type="match status" value="1"/>
</dbReference>
<sequence>MSPVNQGTCSLSPPDNNQNTQVSPLLISVSIRDPRVLQRCFLPFLKRGGLFVPGARRYALRQRLFLLVTLPALPGTAGQRTTHALNATVAWLTPAQAQGGNGMGVGLHFDADGSDIRRSIESLLTALL</sequence>
<name>A0A0F9WDK3_9ZZZZ</name>
<feature type="domain" description="PilZ" evidence="1">
    <location>
        <begin position="24"/>
        <end position="124"/>
    </location>
</feature>
<protein>
    <recommendedName>
        <fullName evidence="1">PilZ domain-containing protein</fullName>
    </recommendedName>
</protein>
<organism evidence="2">
    <name type="scientific">marine sediment metagenome</name>
    <dbReference type="NCBI Taxonomy" id="412755"/>
    <lineage>
        <taxon>unclassified sequences</taxon>
        <taxon>metagenomes</taxon>
        <taxon>ecological metagenomes</taxon>
    </lineage>
</organism>
<dbReference type="Pfam" id="PF07238">
    <property type="entry name" value="PilZ"/>
    <property type="match status" value="1"/>
</dbReference>
<evidence type="ECO:0000313" key="2">
    <source>
        <dbReference type="EMBL" id="KKO10523.1"/>
    </source>
</evidence>
<dbReference type="InterPro" id="IPR009875">
    <property type="entry name" value="PilZ_domain"/>
</dbReference>
<dbReference type="GO" id="GO:0035438">
    <property type="term" value="F:cyclic-di-GMP binding"/>
    <property type="evidence" value="ECO:0007669"/>
    <property type="project" value="InterPro"/>
</dbReference>